<proteinExistence type="predicted"/>
<gene>
    <name evidence="1" type="ORF">S01H4_09478</name>
</gene>
<dbReference type="AlphaFoldDB" id="X0YKE9"/>
<reference evidence="1" key="1">
    <citation type="journal article" date="2014" name="Front. Microbiol.">
        <title>High frequency of phylogenetically diverse reductive dehalogenase-homologous genes in deep subseafloor sedimentary metagenomes.</title>
        <authorList>
            <person name="Kawai M."/>
            <person name="Futagami T."/>
            <person name="Toyoda A."/>
            <person name="Takaki Y."/>
            <person name="Nishi S."/>
            <person name="Hori S."/>
            <person name="Arai W."/>
            <person name="Tsubouchi T."/>
            <person name="Morono Y."/>
            <person name="Uchiyama I."/>
            <person name="Ito T."/>
            <person name="Fujiyama A."/>
            <person name="Inagaki F."/>
            <person name="Takami H."/>
        </authorList>
    </citation>
    <scope>NUCLEOTIDE SEQUENCE</scope>
    <source>
        <strain evidence="1">Expedition CK06-06</strain>
    </source>
</reference>
<sequence length="50" mass="5946">MRLFRVKYMGTYLVSSIALRKKKESEDKIVSSIEYIVYSEEKEERTGIKI</sequence>
<comment type="caution">
    <text evidence="1">The sequence shown here is derived from an EMBL/GenBank/DDBJ whole genome shotgun (WGS) entry which is preliminary data.</text>
</comment>
<accession>X0YKE9</accession>
<evidence type="ECO:0000313" key="1">
    <source>
        <dbReference type="EMBL" id="GAG56624.1"/>
    </source>
</evidence>
<protein>
    <submittedName>
        <fullName evidence="1">Uncharacterized protein</fullName>
    </submittedName>
</protein>
<dbReference type="EMBL" id="BART01003435">
    <property type="protein sequence ID" value="GAG56624.1"/>
    <property type="molecule type" value="Genomic_DNA"/>
</dbReference>
<name>X0YKE9_9ZZZZ</name>
<organism evidence="1">
    <name type="scientific">marine sediment metagenome</name>
    <dbReference type="NCBI Taxonomy" id="412755"/>
    <lineage>
        <taxon>unclassified sequences</taxon>
        <taxon>metagenomes</taxon>
        <taxon>ecological metagenomes</taxon>
    </lineage>
</organism>